<dbReference type="HAMAP" id="MF_02223">
    <property type="entry name" value="Pantoate_kinase"/>
    <property type="match status" value="1"/>
</dbReference>
<keyword evidence="1" id="KW-0547">Nucleotide-binding</keyword>
<dbReference type="OrthoDB" id="85822at2157"/>
<evidence type="ECO:0000313" key="3">
    <source>
        <dbReference type="EMBL" id="GBF36853.1"/>
    </source>
</evidence>
<dbReference type="RefSeq" id="WP_131007673.1">
    <property type="nucleotide sequence ID" value="NZ_BFAX01000004.1"/>
</dbReference>
<keyword evidence="1 3" id="KW-0808">Transferase</keyword>
<dbReference type="UniPathway" id="UPA00241"/>
<accession>A0A401HRK5</accession>
<keyword evidence="1 3" id="KW-0418">Kinase</keyword>
<feature type="domain" description="GHMP kinase N-terminal" evidence="2">
    <location>
        <begin position="61"/>
        <end position="136"/>
    </location>
</feature>
<dbReference type="EMBL" id="BFAX01000004">
    <property type="protein sequence ID" value="GBF36853.1"/>
    <property type="molecule type" value="Genomic_DNA"/>
</dbReference>
<evidence type="ECO:0000256" key="1">
    <source>
        <dbReference type="HAMAP-Rule" id="MF_02223"/>
    </source>
</evidence>
<dbReference type="EC" id="2.7.1.169" evidence="1"/>
<comment type="pathway">
    <text evidence="1">Cofactor biosynthesis; coenzyme A biosynthesis.</text>
</comment>
<keyword evidence="1" id="KW-0173">Coenzyme A biosynthesis</keyword>
<protein>
    <recommendedName>
        <fullName evidence="1">Pantoate kinase</fullName>
        <shortName evidence="1">PoK</shortName>
        <ecNumber evidence="1">2.7.1.169</ecNumber>
    </recommendedName>
</protein>
<dbReference type="SUPFAM" id="SSF54211">
    <property type="entry name" value="Ribosomal protein S5 domain 2-like"/>
    <property type="match status" value="1"/>
</dbReference>
<dbReference type="GO" id="GO:0015937">
    <property type="term" value="P:coenzyme A biosynthetic process"/>
    <property type="evidence" value="ECO:0007669"/>
    <property type="project" value="UniProtKB-UniRule"/>
</dbReference>
<dbReference type="InterPro" id="IPR006204">
    <property type="entry name" value="GHMP_kinase_N_dom"/>
</dbReference>
<dbReference type="InterPro" id="IPR020568">
    <property type="entry name" value="Ribosomal_Su5_D2-typ_SF"/>
</dbReference>
<dbReference type="PANTHER" id="PTHR42282:SF1">
    <property type="entry name" value="PANTOATE KINASE"/>
    <property type="match status" value="1"/>
</dbReference>
<dbReference type="InterPro" id="IPR012043">
    <property type="entry name" value="PoK"/>
</dbReference>
<dbReference type="Proteomes" id="UP000290527">
    <property type="component" value="Unassembled WGS sequence"/>
</dbReference>
<comment type="function">
    <text evidence="1">Phosphorylates (R)-pantoate to form (R)-4-phosphopantoate in the CoA biosynthesis pathway.</text>
</comment>
<reference evidence="3 4" key="1">
    <citation type="journal article" date="2019" name="Int. J. Syst. Evol. Microbiol.">
        <title>Methanofervidicoccus abyssi gen. nov., sp. nov., a hydrogenotrophic methanogen, isolated from a hydrothermal vent chimney in the Mid-Cayman Spreading Center, the Caribbean Sea.</title>
        <authorList>
            <person name="Sakai S."/>
            <person name="Takaki Y."/>
            <person name="Miyazaki M."/>
            <person name="Ogawara M."/>
            <person name="Yanagawa K."/>
            <person name="Miyazaki J."/>
            <person name="Takai K."/>
        </authorList>
    </citation>
    <scope>NUCLEOTIDE SEQUENCE [LARGE SCALE GENOMIC DNA]</scope>
    <source>
        <strain evidence="3 4">HHB</strain>
    </source>
</reference>
<dbReference type="AlphaFoldDB" id="A0A401HRK5"/>
<comment type="caution">
    <text evidence="3">The sequence shown here is derived from an EMBL/GenBank/DDBJ whole genome shotgun (WGS) entry which is preliminary data.</text>
</comment>
<dbReference type="Gene3D" id="3.30.230.10">
    <property type="match status" value="1"/>
</dbReference>
<keyword evidence="1" id="KW-0067">ATP-binding</keyword>
<dbReference type="PANTHER" id="PTHR42282">
    <property type="entry name" value="PANTOATE KINASE-RELATED"/>
    <property type="match status" value="1"/>
</dbReference>
<gene>
    <name evidence="3" type="ORF">MHHB_P1083</name>
</gene>
<sequence>MFVPGHITGFFRIHREKDPLRTGSTGVGITVDKGVTTEVRSGEGRIYFNDREMDLCPTKEILNNMGIEGYDVIHKSQLPLGCGLGVSGGCALGCAYELGRIMDPQMNKLELLKIAHISEVRCGTGLGDVMGQYFGGFTIRKKPGFPPDVKKINIKDKDRYYIVVEILGKRETRDVIEDPNWIEKINKVGDRLLKEILKNPTLENFMALSYIFVKETGLASEEILSLCEDLSFSRGASQAMLGDTLFVLCTDEEIKDVLSVLKNPIICRIYEGKYG</sequence>
<proteinExistence type="inferred from homology"/>
<comment type="catalytic activity">
    <reaction evidence="1">
        <text>(R)-pantoate + ATP = (R)-4-phosphopantoate + ADP + H(+)</text>
        <dbReference type="Rhea" id="RHEA:28246"/>
        <dbReference type="ChEBI" id="CHEBI:15378"/>
        <dbReference type="ChEBI" id="CHEBI:15980"/>
        <dbReference type="ChEBI" id="CHEBI:30616"/>
        <dbReference type="ChEBI" id="CHEBI:61294"/>
        <dbReference type="ChEBI" id="CHEBI:456216"/>
        <dbReference type="EC" id="2.7.1.169"/>
    </reaction>
</comment>
<keyword evidence="4" id="KW-1185">Reference proteome</keyword>
<dbReference type="PIRSF" id="PIRSF016896">
    <property type="entry name" value="GHMP_arc_MJ0969"/>
    <property type="match status" value="1"/>
</dbReference>
<evidence type="ECO:0000313" key="4">
    <source>
        <dbReference type="Proteomes" id="UP000290527"/>
    </source>
</evidence>
<dbReference type="GO" id="GO:0016301">
    <property type="term" value="F:kinase activity"/>
    <property type="evidence" value="ECO:0007669"/>
    <property type="project" value="UniProtKB-UniRule"/>
</dbReference>
<name>A0A401HRK5_9EURY</name>
<dbReference type="Pfam" id="PF00288">
    <property type="entry name" value="GHMP_kinases_N"/>
    <property type="match status" value="1"/>
</dbReference>
<evidence type="ECO:0000259" key="2">
    <source>
        <dbReference type="Pfam" id="PF00288"/>
    </source>
</evidence>
<dbReference type="GO" id="GO:0005524">
    <property type="term" value="F:ATP binding"/>
    <property type="evidence" value="ECO:0007669"/>
    <property type="project" value="UniProtKB-KW"/>
</dbReference>
<dbReference type="InterPro" id="IPR014721">
    <property type="entry name" value="Ribsml_uS5_D2-typ_fold_subgr"/>
</dbReference>
<organism evidence="3 4">
    <name type="scientific">Methanofervidicoccus abyssi</name>
    <dbReference type="NCBI Taxonomy" id="2082189"/>
    <lineage>
        <taxon>Archaea</taxon>
        <taxon>Methanobacteriati</taxon>
        <taxon>Methanobacteriota</taxon>
        <taxon>Methanomada group</taxon>
        <taxon>Methanococci</taxon>
        <taxon>Methanococcales</taxon>
        <taxon>Methanofervidicoccus</taxon>
    </lineage>
</organism>
<comment type="similarity">
    <text evidence="1">Belongs to the GHMP kinase family. PoK subfamily.</text>
</comment>